<reference evidence="1" key="1">
    <citation type="submission" date="2023-10" db="EMBL/GenBank/DDBJ databases">
        <authorList>
            <person name="Rodriguez Cubillos JULIANA M."/>
            <person name="De Vega J."/>
        </authorList>
    </citation>
    <scope>NUCLEOTIDE SEQUENCE</scope>
</reference>
<name>A0ACB0ISK2_TRIPR</name>
<evidence type="ECO:0000313" key="2">
    <source>
        <dbReference type="Proteomes" id="UP001177021"/>
    </source>
</evidence>
<sequence>MAEYVKNIAEKDRWDRWEKMHARNNAAFDRIISKLEILLQHYNCSPSSSHGASNSPKYIPTPEPLNTNLLMHDEFRLSAKQIEVPSVSEQKLLQEEIVASKSVNETLLVSDTIVPSMAPIVNHVVTKDTALPSSDAFLPFLEPILEPESVCETKMVETVTPTCDVDNDVGKLAITESFTRIHGTPRQRDRRFTKIGLEVTTETMALISQHEPQDNESISEWLCTAKSPYPIIMLSSSIQTCLSHARRNVSMKSLLPKPPDWTYRTISNPPQPPAPPDQTSCVVTTRFADHIKSWYIEYSIVVGTLGKIKNEACGTMFILYDENSYRYMKLKGGRIELSHGYFLVVYGIIKLIEALLVANEVLSKISPLDNHFCGFGEHGIAPDNVAMTNGVGNNVSIGEIATTLEITHGKSVCTGLLNAPSWTNIEYHSFLVVLNVFEKNIIFLKRLVGTKSMGDIWYFSYEKFCRSICYFQWTKNRKLKTQRRVCGYKIFTGWKQQKLLSSLFFHVSGDYHSSLVQLWRNFREENISIEEFVFALKVVSHCLLTDAMSIWKEKYYEAIIACRRASNDFRTHKGETRSSCSPWLDREYWYRIESHINDILMIWKDQLVHSFSDCYAHYGSIHKACDLFHDVQKKDMIAYYSAMTYNCEMNANMIDELIAPIVGKGVGLNYTTCIGIVIVVPLEDVAASLIQVPCLTYFYVAFTTLVHLLSVHTSIMPAVTNVEMVGMLGSWSQSAKLDLLCVHLIVFPWHSKKWDPGGLSFGAVCFALNLEVIWKYVAIIQLYSLVHKEGMLNLELTLGVTTLSQHLYLNFNLEDKVGFKGDGIVMRQNKGKGLETDESANEEWRVSQEANEGHSVKLDANYHTKGFYHTWIVYIVN</sequence>
<gene>
    <name evidence="1" type="ORF">MILVUS5_LOCUS5465</name>
</gene>
<keyword evidence="2" id="KW-1185">Reference proteome</keyword>
<accession>A0ACB0ISK2</accession>
<dbReference type="EMBL" id="CASHSV030000002">
    <property type="protein sequence ID" value="CAJ2634613.1"/>
    <property type="molecule type" value="Genomic_DNA"/>
</dbReference>
<comment type="caution">
    <text evidence="1">The sequence shown here is derived from an EMBL/GenBank/DDBJ whole genome shotgun (WGS) entry which is preliminary data.</text>
</comment>
<proteinExistence type="predicted"/>
<evidence type="ECO:0000313" key="1">
    <source>
        <dbReference type="EMBL" id="CAJ2634613.1"/>
    </source>
</evidence>
<organism evidence="1 2">
    <name type="scientific">Trifolium pratense</name>
    <name type="common">Red clover</name>
    <dbReference type="NCBI Taxonomy" id="57577"/>
    <lineage>
        <taxon>Eukaryota</taxon>
        <taxon>Viridiplantae</taxon>
        <taxon>Streptophyta</taxon>
        <taxon>Embryophyta</taxon>
        <taxon>Tracheophyta</taxon>
        <taxon>Spermatophyta</taxon>
        <taxon>Magnoliopsida</taxon>
        <taxon>eudicotyledons</taxon>
        <taxon>Gunneridae</taxon>
        <taxon>Pentapetalae</taxon>
        <taxon>rosids</taxon>
        <taxon>fabids</taxon>
        <taxon>Fabales</taxon>
        <taxon>Fabaceae</taxon>
        <taxon>Papilionoideae</taxon>
        <taxon>50 kb inversion clade</taxon>
        <taxon>NPAAA clade</taxon>
        <taxon>Hologalegina</taxon>
        <taxon>IRL clade</taxon>
        <taxon>Trifolieae</taxon>
        <taxon>Trifolium</taxon>
    </lineage>
</organism>
<dbReference type="Proteomes" id="UP001177021">
    <property type="component" value="Unassembled WGS sequence"/>
</dbReference>
<protein>
    <submittedName>
        <fullName evidence="1">Uncharacterized protein</fullName>
    </submittedName>
</protein>